<dbReference type="PANTHER" id="PTHR35735">
    <property type="entry name" value="PROTEIN NIM1-INTERACTING 2"/>
    <property type="match status" value="1"/>
</dbReference>
<dbReference type="OrthoDB" id="1098796at2759"/>
<keyword evidence="2" id="KW-0472">Membrane</keyword>
<organism evidence="3 4">
    <name type="scientific">Cuscuta europaea</name>
    <name type="common">European dodder</name>
    <dbReference type="NCBI Taxonomy" id="41803"/>
    <lineage>
        <taxon>Eukaryota</taxon>
        <taxon>Viridiplantae</taxon>
        <taxon>Streptophyta</taxon>
        <taxon>Embryophyta</taxon>
        <taxon>Tracheophyta</taxon>
        <taxon>Spermatophyta</taxon>
        <taxon>Magnoliopsida</taxon>
        <taxon>eudicotyledons</taxon>
        <taxon>Gunneridae</taxon>
        <taxon>Pentapetalae</taxon>
        <taxon>asterids</taxon>
        <taxon>lamiids</taxon>
        <taxon>Solanales</taxon>
        <taxon>Convolvulaceae</taxon>
        <taxon>Cuscuteae</taxon>
        <taxon>Cuscuta</taxon>
        <taxon>Cuscuta subgen. Cuscuta</taxon>
    </lineage>
</organism>
<keyword evidence="4" id="KW-1185">Reference proteome</keyword>
<dbReference type="Proteomes" id="UP001152484">
    <property type="component" value="Unassembled WGS sequence"/>
</dbReference>
<dbReference type="InterPro" id="IPR034577">
    <property type="entry name" value="NIMIN-2"/>
</dbReference>
<dbReference type="EMBL" id="CAMAPE010000045">
    <property type="protein sequence ID" value="CAH9103503.1"/>
    <property type="molecule type" value="Genomic_DNA"/>
</dbReference>
<dbReference type="AlphaFoldDB" id="A0A9P0ZLR9"/>
<feature type="transmembrane region" description="Helical" evidence="2">
    <location>
        <begin position="16"/>
        <end position="34"/>
    </location>
</feature>
<comment type="caution">
    <text evidence="3">The sequence shown here is derived from an EMBL/GenBank/DDBJ whole genome shotgun (WGS) entry which is preliminary data.</text>
</comment>
<sequence>MDHSYTSCFRHDRTSSIFHLRLLFTVLLFLKTIYKQPFILVHLFVNGKSPKPVINAGTSMEAEKRRSDGECIGKKAAKRMKAAGEGEIVKPLNSTLDVAAEAAEDEEVEEFYAILRRMHAAVKYFGKGGNKPLDLSFLRSDFADQTTNGVEDDTGLDPKADPVSDPHISPSIKS</sequence>
<name>A0A9P0ZLR9_CUSEU</name>
<dbReference type="GO" id="GO:0010112">
    <property type="term" value="P:regulation of systemic acquired resistance"/>
    <property type="evidence" value="ECO:0007669"/>
    <property type="project" value="InterPro"/>
</dbReference>
<keyword evidence="2" id="KW-1133">Transmembrane helix</keyword>
<dbReference type="PANTHER" id="PTHR35735:SF8">
    <property type="entry name" value="PROTEIN NIM1-INTERACTING 2"/>
    <property type="match status" value="1"/>
</dbReference>
<protein>
    <submittedName>
        <fullName evidence="3">Uncharacterized protein</fullName>
    </submittedName>
</protein>
<evidence type="ECO:0000256" key="1">
    <source>
        <dbReference type="SAM" id="MobiDB-lite"/>
    </source>
</evidence>
<gene>
    <name evidence="3" type="ORF">CEURO_LOCUS16149</name>
</gene>
<evidence type="ECO:0000313" key="4">
    <source>
        <dbReference type="Proteomes" id="UP001152484"/>
    </source>
</evidence>
<reference evidence="3" key="1">
    <citation type="submission" date="2022-07" db="EMBL/GenBank/DDBJ databases">
        <authorList>
            <person name="Macas J."/>
            <person name="Novak P."/>
            <person name="Neumann P."/>
        </authorList>
    </citation>
    <scope>NUCLEOTIDE SEQUENCE</scope>
</reference>
<keyword evidence="2" id="KW-0812">Transmembrane</keyword>
<feature type="region of interest" description="Disordered" evidence="1">
    <location>
        <begin position="146"/>
        <end position="174"/>
    </location>
</feature>
<evidence type="ECO:0000313" key="3">
    <source>
        <dbReference type="EMBL" id="CAH9103503.1"/>
    </source>
</evidence>
<proteinExistence type="predicted"/>
<evidence type="ECO:0000256" key="2">
    <source>
        <dbReference type="SAM" id="Phobius"/>
    </source>
</evidence>
<accession>A0A9P0ZLR9</accession>